<keyword evidence="1" id="KW-0472">Membrane</keyword>
<evidence type="ECO:0000256" key="1">
    <source>
        <dbReference type="SAM" id="Phobius"/>
    </source>
</evidence>
<protein>
    <submittedName>
        <fullName evidence="2">Uncharacterized protein</fullName>
    </submittedName>
</protein>
<keyword evidence="1" id="KW-1133">Transmembrane helix</keyword>
<evidence type="ECO:0000313" key="2">
    <source>
        <dbReference type="EMBL" id="EES52791.1"/>
    </source>
</evidence>
<name>C6HX81_9BACT</name>
<keyword evidence="3" id="KW-1185">Reference proteome</keyword>
<dbReference type="AlphaFoldDB" id="C6HX81"/>
<proteinExistence type="predicted"/>
<reference evidence="2 3" key="1">
    <citation type="journal article" date="2009" name="Appl. Environ. Microbiol.">
        <title>Community genomic and proteomic analyses of chemoautotrophic iron-oxidizing "Leptospirillum rubarum" (Group II) and "Leptospirillum ferrodiazotrophum" (Group III) bacteria in acid mine drainage biofilms.</title>
        <authorList>
            <person name="Goltsman D.S."/>
            <person name="Denef V.J."/>
            <person name="Singer S.W."/>
            <person name="VerBerkmoes N.C."/>
            <person name="Lefsrud M."/>
            <person name="Mueller R.S."/>
            <person name="Dick G.J."/>
            <person name="Sun C.L."/>
            <person name="Wheeler K.E."/>
            <person name="Zemla A."/>
            <person name="Baker B.J."/>
            <person name="Hauser L."/>
            <person name="Land M."/>
            <person name="Shah M.B."/>
            <person name="Thelen M.P."/>
            <person name="Hettich R.L."/>
            <person name="Banfield J.F."/>
        </authorList>
    </citation>
    <scope>NUCLEOTIDE SEQUENCE [LARGE SCALE GENOMIC DNA]</scope>
</reference>
<dbReference type="EMBL" id="GG693873">
    <property type="protein sequence ID" value="EES52791.1"/>
    <property type="molecule type" value="Genomic_DNA"/>
</dbReference>
<sequence>MKFKFNYTLALIALILIIIVVSIGNRIMTSMYYIKGFHLIDTAYEVVPGTQTVNGITFTISYIPKDSPYYNSLLAAEFNAFLVTIKNGGTDYIDYDPMNFFLERGPKKVDRAMSADEVEEGLSNGFLGSAKPIRIAKKLVGMTYIPSARLFPGYERKGILVFPRFINSPRHFTVRFAHMTQKSGDFPDITFHFGRPNKGEAPPPPSPAKTP</sequence>
<organism evidence="2 3">
    <name type="scientific">Leptospirillum ferrodiazotrophum</name>
    <dbReference type="NCBI Taxonomy" id="412449"/>
    <lineage>
        <taxon>Bacteria</taxon>
        <taxon>Pseudomonadati</taxon>
        <taxon>Nitrospirota</taxon>
        <taxon>Nitrospiria</taxon>
        <taxon>Nitrospirales</taxon>
        <taxon>Nitrospiraceae</taxon>
        <taxon>Leptospirillum</taxon>
    </lineage>
</organism>
<accession>C6HX81</accession>
<gene>
    <name evidence="2" type="ORF">UBAL3_92050163</name>
</gene>
<dbReference type="Proteomes" id="UP000009374">
    <property type="component" value="Unassembled WGS sequence"/>
</dbReference>
<evidence type="ECO:0000313" key="3">
    <source>
        <dbReference type="Proteomes" id="UP000009374"/>
    </source>
</evidence>
<feature type="transmembrane region" description="Helical" evidence="1">
    <location>
        <begin position="6"/>
        <end position="25"/>
    </location>
</feature>
<keyword evidence="1" id="KW-0812">Transmembrane</keyword>